<evidence type="ECO:0000313" key="1">
    <source>
        <dbReference type="EMBL" id="MBB5185531.1"/>
    </source>
</evidence>
<accession>A0A7W8FYL2</accession>
<keyword evidence="4" id="KW-1185">Reference proteome</keyword>
<name>A0A7W8FYL2_9FIRM</name>
<proteinExistence type="predicted"/>
<evidence type="ECO:0000313" key="2">
    <source>
        <dbReference type="EMBL" id="MBM6832094.1"/>
    </source>
</evidence>
<organism evidence="1 3">
    <name type="scientific">Faecalicoccus acidiformans</name>
    <dbReference type="NCBI Taxonomy" id="915173"/>
    <lineage>
        <taxon>Bacteria</taxon>
        <taxon>Bacillati</taxon>
        <taxon>Bacillota</taxon>
        <taxon>Erysipelotrichia</taxon>
        <taxon>Erysipelotrichales</taxon>
        <taxon>Erysipelotrichaceae</taxon>
        <taxon>Faecalicoccus</taxon>
    </lineage>
</organism>
<dbReference type="Pfam" id="PF14270">
    <property type="entry name" value="DUF4358"/>
    <property type="match status" value="1"/>
</dbReference>
<dbReference type="InterPro" id="IPR025648">
    <property type="entry name" value="DUF4358"/>
</dbReference>
<evidence type="ECO:0000313" key="4">
    <source>
        <dbReference type="Proteomes" id="UP000775500"/>
    </source>
</evidence>
<comment type="caution">
    <text evidence="1">The sequence shown here is derived from an EMBL/GenBank/DDBJ whole genome shotgun (WGS) entry which is preliminary data.</text>
</comment>
<dbReference type="Proteomes" id="UP000521313">
    <property type="component" value="Unassembled WGS sequence"/>
</dbReference>
<gene>
    <name evidence="2" type="ORF">H5982_08335</name>
    <name evidence="1" type="ORF">HNQ43_001595</name>
</gene>
<dbReference type="EMBL" id="JACHHD010000017">
    <property type="protein sequence ID" value="MBB5185531.1"/>
    <property type="molecule type" value="Genomic_DNA"/>
</dbReference>
<dbReference type="RefSeq" id="WP_183376577.1">
    <property type="nucleotide sequence ID" value="NZ_CALVCN010000012.1"/>
</dbReference>
<reference evidence="2" key="2">
    <citation type="submission" date="2020-08" db="EMBL/GenBank/DDBJ databases">
        <authorList>
            <person name="Cejkova D."/>
            <person name="Kubasova T."/>
            <person name="Jahodarova E."/>
            <person name="Rychlik I."/>
        </authorList>
    </citation>
    <scope>NUCLEOTIDE SEQUENCE</scope>
    <source>
        <strain evidence="2">An423</strain>
    </source>
</reference>
<dbReference type="Proteomes" id="UP000775500">
    <property type="component" value="Unassembled WGS sequence"/>
</dbReference>
<evidence type="ECO:0000313" key="3">
    <source>
        <dbReference type="Proteomes" id="UP000521313"/>
    </source>
</evidence>
<dbReference type="EMBL" id="JACJLU010000012">
    <property type="protein sequence ID" value="MBM6832094.1"/>
    <property type="molecule type" value="Genomic_DNA"/>
</dbReference>
<reference evidence="1 3" key="1">
    <citation type="submission" date="2020-08" db="EMBL/GenBank/DDBJ databases">
        <title>Genomic Encyclopedia of Type Strains, Phase IV (KMG-IV): sequencing the most valuable type-strain genomes for metagenomic binning, comparative biology and taxonomic classification.</title>
        <authorList>
            <person name="Goeker M."/>
        </authorList>
    </citation>
    <scope>NUCLEOTIDE SEQUENCE [LARGE SCALE GENOMIC DNA]</scope>
    <source>
        <strain evidence="1 3">DSM 26963</strain>
    </source>
</reference>
<sequence length="157" mass="17730">MRIGLRVSKAVILIVLIVLMAVVFSGPKESRETFETVLSKTQEGLDLSSMPGQDNQKIREIFGLDPESFSAIAYFKIDDVMQANEYMLVQFNDKSQSKAFEDAVQKRIDEQINLYEGYAPDEVQLLDDAIIDVQANYALYVVDDQAAQIHEQFLSSL</sequence>
<protein>
    <submittedName>
        <fullName evidence="2">DUF4358 domain-containing protein</fullName>
    </submittedName>
    <submittedName>
        <fullName evidence="1">Fe-S cluster biosynthesis and repair protein YggX</fullName>
    </submittedName>
</protein>
<reference evidence="2 4" key="3">
    <citation type="journal article" date="2021" name="Sci. Rep.">
        <title>The distribution of antibiotic resistance genes in chicken gut microbiota commensals.</title>
        <authorList>
            <person name="Juricova H."/>
            <person name="Matiasovicova J."/>
            <person name="Kubasova T."/>
            <person name="Cejkova D."/>
            <person name="Rychlik I."/>
        </authorList>
    </citation>
    <scope>NUCLEOTIDE SEQUENCE [LARGE SCALE GENOMIC DNA]</scope>
    <source>
        <strain evidence="2 4">An423</strain>
    </source>
</reference>
<dbReference type="AlphaFoldDB" id="A0A7W8FYL2"/>